<evidence type="ECO:0000259" key="6">
    <source>
        <dbReference type="Pfam" id="PF04127"/>
    </source>
</evidence>
<dbReference type="GO" id="GO:0071513">
    <property type="term" value="C:phosphopantothenoylcysteine decarboxylase complex"/>
    <property type="evidence" value="ECO:0007669"/>
    <property type="project" value="TreeGrafter"/>
</dbReference>
<dbReference type="InterPro" id="IPR007085">
    <property type="entry name" value="DNA/pantothenate-metab_flavo_C"/>
</dbReference>
<dbReference type="HAMAP" id="MF_02225">
    <property type="entry name" value="CoaBC"/>
    <property type="match status" value="1"/>
</dbReference>
<comment type="pathway">
    <text evidence="3 4">Cofactor biosynthesis; coenzyme A biosynthesis; CoA from (R)-pantothenate: step 2/5.</text>
</comment>
<comment type="catalytic activity">
    <reaction evidence="3 4">
        <text>(R)-4'-phosphopantothenate + L-cysteine + CTP = N-[(R)-4-phosphopantothenoyl]-L-cysteine + CMP + diphosphate + H(+)</text>
        <dbReference type="Rhea" id="RHEA:19397"/>
        <dbReference type="ChEBI" id="CHEBI:10986"/>
        <dbReference type="ChEBI" id="CHEBI:15378"/>
        <dbReference type="ChEBI" id="CHEBI:33019"/>
        <dbReference type="ChEBI" id="CHEBI:35235"/>
        <dbReference type="ChEBI" id="CHEBI:37563"/>
        <dbReference type="ChEBI" id="CHEBI:59458"/>
        <dbReference type="ChEBI" id="CHEBI:60377"/>
        <dbReference type="EC" id="6.3.2.5"/>
    </reaction>
</comment>
<dbReference type="GO" id="GO:0015941">
    <property type="term" value="P:pantothenate catabolic process"/>
    <property type="evidence" value="ECO:0007669"/>
    <property type="project" value="InterPro"/>
</dbReference>
<dbReference type="EC" id="6.3.2.5" evidence="3"/>
<sequence>MEITRDKRILIGISGSIAAYKAGDLVRKLRDLGAEVRVVMTETAQKFIAPLTFQALSSNPVHTSLMDPSQELAMGHIALARWADLILIAPASADIIARIAQGRGNDLLTAICLTTTAPLAVAPSMNQQMWHAIATQENIATLTRRGVRIWGPNEGNQACGEWGLGRMAEPKELIYQITKLFIEPYLAGLSVLITAGPTREYLDPVRFLSNRSSGKMGYALAEAAESAGAQVTLISGSTSLDTPFRVQKITIDTAQQMSEQVLSLITKTDIFISCAAVSDYQSTQILLQKIKKTDKNITLELKQTIDILKTVGEQPHRPFLVGFAAETENYKENARSKFIAKNLDMIVVNPVGYHQGFEVDTNECTVMWDKGEIDFPLYPKTILAQKLIQQIAWCYHEKHPS</sequence>
<gene>
    <name evidence="7" type="primary">dfp</name>
    <name evidence="3" type="synonym">coaBC</name>
    <name evidence="7" type="ORF">NSCAC_1700</name>
</gene>
<comment type="catalytic activity">
    <reaction evidence="3 4">
        <text>N-[(R)-4-phosphopantothenoyl]-L-cysteine + H(+) = (R)-4'-phosphopantetheine + CO2</text>
        <dbReference type="Rhea" id="RHEA:16793"/>
        <dbReference type="ChEBI" id="CHEBI:15378"/>
        <dbReference type="ChEBI" id="CHEBI:16526"/>
        <dbReference type="ChEBI" id="CHEBI:59458"/>
        <dbReference type="ChEBI" id="CHEBI:61723"/>
        <dbReference type="EC" id="4.1.1.36"/>
    </reaction>
</comment>
<comment type="function">
    <text evidence="3">Catalyzes two sequential steps in the biosynthesis of coenzyme A. In the first step cysteine is conjugated to 4'-phosphopantothenate to form 4-phosphopantothenoylcysteine. In the second step the latter compound is decarboxylated to form 4'-phosphopantotheine.</text>
</comment>
<feature type="binding site" evidence="3">
    <location>
        <position position="323"/>
    </location>
    <ligand>
        <name>CTP</name>
        <dbReference type="ChEBI" id="CHEBI:37563"/>
    </ligand>
</feature>
<keyword evidence="3" id="KW-0460">Magnesium</keyword>
<dbReference type="Pfam" id="PF02441">
    <property type="entry name" value="Flavoprotein"/>
    <property type="match status" value="1"/>
</dbReference>
<dbReference type="Gene3D" id="3.40.50.1950">
    <property type="entry name" value="Flavin prenyltransferase-like"/>
    <property type="match status" value="1"/>
</dbReference>
<comment type="similarity">
    <text evidence="3 4">In the N-terminal section; belongs to the HFCD (homo-oligomeric flavin containing Cys decarboxylase) superfamily.</text>
</comment>
<dbReference type="GO" id="GO:0004632">
    <property type="term" value="F:phosphopantothenate--cysteine ligase activity"/>
    <property type="evidence" value="ECO:0007669"/>
    <property type="project" value="UniProtKB-UniRule"/>
</dbReference>
<comment type="cofactor">
    <cofactor evidence="3">
        <name>Mg(2+)</name>
        <dbReference type="ChEBI" id="CHEBI:18420"/>
    </cofactor>
</comment>
<dbReference type="SUPFAM" id="SSF52507">
    <property type="entry name" value="Homo-oligomeric flavin-containing Cys decarboxylases, HFCD"/>
    <property type="match status" value="1"/>
</dbReference>
<feature type="binding site" evidence="3">
    <location>
        <position position="289"/>
    </location>
    <ligand>
        <name>CTP</name>
        <dbReference type="ChEBI" id="CHEBI:37563"/>
    </ligand>
</feature>
<dbReference type="InterPro" id="IPR003382">
    <property type="entry name" value="Flavoprotein"/>
</dbReference>
<feature type="region of interest" description="Phosphopantothenoylcysteine decarboxylase" evidence="3">
    <location>
        <begin position="1"/>
        <end position="190"/>
    </location>
</feature>
<dbReference type="GO" id="GO:0004633">
    <property type="term" value="F:phosphopantothenoylcysteine decarboxylase activity"/>
    <property type="evidence" value="ECO:0007669"/>
    <property type="project" value="UniProtKB-UniRule"/>
</dbReference>
<dbReference type="AlphaFoldDB" id="A0A7G1QBW1"/>
<comment type="function">
    <text evidence="4">Catalyzes two steps in the biosynthesis of coenzyme A. In the first step cysteine is conjugated to 4'-phosphopantothenate to form 4-phosphopantothenoylcysteine, in the latter compound is decarboxylated to form 4'-phosphopantotheine.</text>
</comment>
<dbReference type="GO" id="GO:0010181">
    <property type="term" value="F:FMN binding"/>
    <property type="evidence" value="ECO:0007669"/>
    <property type="project" value="UniProtKB-UniRule"/>
</dbReference>
<dbReference type="InterPro" id="IPR005252">
    <property type="entry name" value="CoaBC"/>
</dbReference>
<evidence type="ECO:0000256" key="4">
    <source>
        <dbReference type="RuleBase" id="RU364078"/>
    </source>
</evidence>
<evidence type="ECO:0000313" key="7">
    <source>
        <dbReference type="EMBL" id="CAB1277500.1"/>
    </source>
</evidence>
<comment type="cofactor">
    <cofactor evidence="3">
        <name>FMN</name>
        <dbReference type="ChEBI" id="CHEBI:58210"/>
    </cofactor>
    <text evidence="3">Binds 1 FMN per subunit.</text>
</comment>
<dbReference type="EC" id="4.1.1.36" evidence="3"/>
<dbReference type="RefSeq" id="WP_197744344.1">
    <property type="nucleotide sequence ID" value="NZ_LR778175.1"/>
</dbReference>
<protein>
    <recommendedName>
        <fullName evidence="3">Coenzyme A biosynthesis bifunctional protein CoaBC</fullName>
    </recommendedName>
    <alternativeName>
        <fullName evidence="3">DNA/pantothenate metabolism flavoprotein</fullName>
    </alternativeName>
    <alternativeName>
        <fullName evidence="3">Phosphopantothenoylcysteine synthetase/decarboxylase</fullName>
        <shortName evidence="3">PPCS-PPCDC</shortName>
    </alternativeName>
    <domain>
        <recommendedName>
            <fullName evidence="3">Phosphopantothenoylcysteine decarboxylase</fullName>
            <shortName evidence="3">PPC decarboxylase</shortName>
            <shortName evidence="3">PPC-DC</shortName>
            <ecNumber evidence="3">4.1.1.36</ecNumber>
        </recommendedName>
        <alternativeName>
            <fullName evidence="3">CoaC</fullName>
        </alternativeName>
    </domain>
    <domain>
        <recommendedName>
            <fullName evidence="3">Phosphopantothenate--cysteine ligase</fullName>
            <ecNumber evidence="3">6.3.2.5</ecNumber>
        </recommendedName>
        <alternativeName>
            <fullName evidence="3">CoaB</fullName>
        </alternativeName>
        <alternativeName>
            <fullName evidence="3">Phosphopantothenoylcysteine synthetase</fullName>
            <shortName evidence="3">PPC synthetase</shortName>
            <shortName evidence="3">PPC-S</shortName>
        </alternativeName>
    </domain>
</protein>
<feature type="region of interest" description="Phosphopantothenate--cysteine ligase" evidence="3">
    <location>
        <begin position="191"/>
        <end position="401"/>
    </location>
</feature>
<proteinExistence type="inferred from homology"/>
<feature type="binding site" evidence="3">
    <location>
        <position position="337"/>
    </location>
    <ligand>
        <name>CTP</name>
        <dbReference type="ChEBI" id="CHEBI:37563"/>
    </ligand>
</feature>
<dbReference type="SUPFAM" id="SSF102645">
    <property type="entry name" value="CoaB-like"/>
    <property type="match status" value="1"/>
</dbReference>
<evidence type="ECO:0000313" key="8">
    <source>
        <dbReference type="Proteomes" id="UP000516072"/>
    </source>
</evidence>
<evidence type="ECO:0000256" key="2">
    <source>
        <dbReference type="ARBA" id="ARBA00023239"/>
    </source>
</evidence>
<evidence type="ECO:0000256" key="3">
    <source>
        <dbReference type="HAMAP-Rule" id="MF_02225"/>
    </source>
</evidence>
<dbReference type="PANTHER" id="PTHR14359:SF6">
    <property type="entry name" value="PHOSPHOPANTOTHENOYLCYSTEINE DECARBOXYLASE"/>
    <property type="match status" value="1"/>
</dbReference>
<dbReference type="Gene3D" id="3.40.50.10300">
    <property type="entry name" value="CoaB-like"/>
    <property type="match status" value="1"/>
</dbReference>
<dbReference type="InterPro" id="IPR035929">
    <property type="entry name" value="CoaB-like_sf"/>
</dbReference>
<comment type="caution">
    <text evidence="3">Lacks conserved residue(s) required for the propagation of feature annotation.</text>
</comment>
<feature type="active site" description="Proton donor" evidence="3">
    <location>
        <position position="159"/>
    </location>
</feature>
<dbReference type="NCBIfam" id="TIGR00521">
    <property type="entry name" value="coaBC_dfp"/>
    <property type="match status" value="1"/>
</dbReference>
<dbReference type="PANTHER" id="PTHR14359">
    <property type="entry name" value="HOMO-OLIGOMERIC FLAVIN CONTAINING CYS DECARBOXYLASE FAMILY"/>
    <property type="match status" value="1"/>
</dbReference>
<keyword evidence="8" id="KW-1185">Reference proteome</keyword>
<dbReference type="KEGG" id="ntg:NSCAC_1700"/>
<keyword evidence="3" id="KW-0479">Metal-binding</keyword>
<keyword evidence="3 4" id="KW-0288">FMN</keyword>
<dbReference type="Pfam" id="PF04127">
    <property type="entry name" value="DFP"/>
    <property type="match status" value="1"/>
</dbReference>
<feature type="domain" description="Flavoprotein" evidence="5">
    <location>
        <begin position="7"/>
        <end position="178"/>
    </location>
</feature>
<reference evidence="7 8" key="1">
    <citation type="submission" date="2020-03" db="EMBL/GenBank/DDBJ databases">
        <authorList>
            <person name="Picone N."/>
        </authorList>
    </citation>
    <scope>NUCLEOTIDE SEQUENCE [LARGE SCALE GENOMIC DNA]</scope>
    <source>
        <strain evidence="7">NSCAC1</strain>
    </source>
</reference>
<feature type="binding site" evidence="3">
    <location>
        <position position="341"/>
    </location>
    <ligand>
        <name>CTP</name>
        <dbReference type="ChEBI" id="CHEBI:37563"/>
    </ligand>
</feature>
<dbReference type="EMBL" id="LR778175">
    <property type="protein sequence ID" value="CAB1277500.1"/>
    <property type="molecule type" value="Genomic_DNA"/>
</dbReference>
<keyword evidence="3 4" id="KW-0436">Ligase</keyword>
<comment type="similarity">
    <text evidence="3 4">In the C-terminal section; belongs to the PPC synthetase family.</text>
</comment>
<keyword evidence="3" id="KW-0511">Multifunctional enzyme</keyword>
<dbReference type="GO" id="GO:0046872">
    <property type="term" value="F:metal ion binding"/>
    <property type="evidence" value="ECO:0007669"/>
    <property type="project" value="UniProtKB-KW"/>
</dbReference>
<keyword evidence="3 4" id="KW-0285">Flavoprotein</keyword>
<organism evidence="7 8">
    <name type="scientific">Candidatus Nitrosacidococcus tergens</name>
    <dbReference type="NCBI Taxonomy" id="553981"/>
    <lineage>
        <taxon>Bacteria</taxon>
        <taxon>Pseudomonadati</taxon>
        <taxon>Pseudomonadota</taxon>
        <taxon>Gammaproteobacteria</taxon>
        <taxon>Chromatiales</taxon>
        <taxon>Chromatiaceae</taxon>
        <taxon>Candidatus Nitrosacidococcus</taxon>
    </lineage>
</organism>
<keyword evidence="1 3" id="KW-0210">Decarboxylase</keyword>
<dbReference type="Proteomes" id="UP000516072">
    <property type="component" value="Chromosome"/>
</dbReference>
<keyword evidence="2 3" id="KW-0456">Lyase</keyword>
<accession>A0A7G1QBW1</accession>
<name>A0A7G1QBW1_9GAMM</name>
<comment type="pathway">
    <text evidence="3 4">Cofactor biosynthesis; coenzyme A biosynthesis; CoA from (R)-pantothenate: step 3/5.</text>
</comment>
<feature type="domain" description="DNA/pantothenate metabolism flavoprotein C-terminal" evidence="6">
    <location>
        <begin position="186"/>
        <end position="392"/>
    </location>
</feature>
<dbReference type="InterPro" id="IPR036551">
    <property type="entry name" value="Flavin_trans-like"/>
</dbReference>
<dbReference type="UniPathway" id="UPA00241">
    <property type="reaction ID" value="UER00353"/>
</dbReference>
<evidence type="ECO:0000259" key="5">
    <source>
        <dbReference type="Pfam" id="PF02441"/>
    </source>
</evidence>
<evidence type="ECO:0000256" key="1">
    <source>
        <dbReference type="ARBA" id="ARBA00022793"/>
    </source>
</evidence>
<dbReference type="GO" id="GO:0015937">
    <property type="term" value="P:coenzyme A biosynthetic process"/>
    <property type="evidence" value="ECO:0007669"/>
    <property type="project" value="UniProtKB-UniRule"/>
</dbReference>
<feature type="binding site" evidence="3">
    <location>
        <position position="279"/>
    </location>
    <ligand>
        <name>CTP</name>
        <dbReference type="ChEBI" id="CHEBI:37563"/>
    </ligand>
</feature>